<accession>A0A809RR85</accession>
<dbReference type="CDD" id="cd04301">
    <property type="entry name" value="NAT_SF"/>
    <property type="match status" value="1"/>
</dbReference>
<evidence type="ECO:0000313" key="3">
    <source>
        <dbReference type="EMBL" id="BBO22182.1"/>
    </source>
</evidence>
<evidence type="ECO:0000259" key="2">
    <source>
        <dbReference type="PROSITE" id="PS51186"/>
    </source>
</evidence>
<dbReference type="GO" id="GO:0016747">
    <property type="term" value="F:acyltransferase activity, transferring groups other than amino-acyl groups"/>
    <property type="evidence" value="ECO:0007669"/>
    <property type="project" value="InterPro"/>
</dbReference>
<proteinExistence type="predicted"/>
<dbReference type="EMBL" id="AP021857">
    <property type="protein sequence ID" value="BBO22182.1"/>
    <property type="molecule type" value="Genomic_DNA"/>
</dbReference>
<dbReference type="PROSITE" id="PS51186">
    <property type="entry name" value="GNAT"/>
    <property type="match status" value="1"/>
</dbReference>
<keyword evidence="3" id="KW-0808">Transferase</keyword>
<gene>
    <name evidence="3" type="ORF">DSYM_28810</name>
</gene>
<evidence type="ECO:0000256" key="1">
    <source>
        <dbReference type="SAM" id="MobiDB-lite"/>
    </source>
</evidence>
<protein>
    <submittedName>
        <fullName evidence="3">Acetyltransferase (GNAT) family</fullName>
    </submittedName>
</protein>
<reference evidence="3" key="1">
    <citation type="journal article" name="DNA Res.">
        <title>The physiological potential of anammox bacteria as revealed by their core genome structure.</title>
        <authorList>
            <person name="Okubo T."/>
            <person name="Toyoda A."/>
            <person name="Fukuhara K."/>
            <person name="Uchiyama I."/>
            <person name="Harigaya Y."/>
            <person name="Kuroiwa M."/>
            <person name="Suzuki T."/>
            <person name="Murakami Y."/>
            <person name="Suwa Y."/>
            <person name="Takami H."/>
        </authorList>
    </citation>
    <scope>NUCLEOTIDE SEQUENCE</scope>
    <source>
        <strain evidence="3">317325-3</strain>
    </source>
</reference>
<dbReference type="Gene3D" id="3.40.630.30">
    <property type="match status" value="1"/>
</dbReference>
<organism evidence="3 4">
    <name type="scientific">Candidatus Desulfobacillus denitrificans</name>
    <dbReference type="NCBI Taxonomy" id="2608985"/>
    <lineage>
        <taxon>Bacteria</taxon>
        <taxon>Pseudomonadati</taxon>
        <taxon>Pseudomonadota</taxon>
        <taxon>Betaproteobacteria</taxon>
        <taxon>Candidatus Desulfobacillus</taxon>
    </lineage>
</organism>
<name>A0A809RR85_9PROT</name>
<evidence type="ECO:0000313" key="4">
    <source>
        <dbReference type="Proteomes" id="UP000662914"/>
    </source>
</evidence>
<feature type="region of interest" description="Disordered" evidence="1">
    <location>
        <begin position="199"/>
        <end position="218"/>
    </location>
</feature>
<dbReference type="InterPro" id="IPR000182">
    <property type="entry name" value="GNAT_dom"/>
</dbReference>
<dbReference type="KEGG" id="ddz:DSYM_28810"/>
<dbReference type="InterPro" id="IPR016181">
    <property type="entry name" value="Acyl_CoA_acyltransferase"/>
</dbReference>
<feature type="domain" description="N-acetyltransferase" evidence="2">
    <location>
        <begin position="9"/>
        <end position="161"/>
    </location>
</feature>
<dbReference type="Proteomes" id="UP000662914">
    <property type="component" value="Chromosome"/>
</dbReference>
<dbReference type="SUPFAM" id="SSF55729">
    <property type="entry name" value="Acyl-CoA N-acyltransferases (Nat)"/>
    <property type="match status" value="1"/>
</dbReference>
<feature type="compositionally biased region" description="Acidic residues" evidence="1">
    <location>
        <begin position="209"/>
        <end position="218"/>
    </location>
</feature>
<dbReference type="Pfam" id="PF00583">
    <property type="entry name" value="Acetyltransf_1"/>
    <property type="match status" value="1"/>
</dbReference>
<sequence>MRILAMKTVPVLQLSEANREALRRHFLALAPEDLRLRFEHVISELTLMKYVDAIDFDRDAVFGVFDENLELAGVAHLGLRGEVAEFGVSVAPGHRGEGVGTALYRRAYEYCRNHRILTLFVHCLQENAAMMHIARKAGMEIVLDSAEVEAHLRVPPGDPLSLTEELIDDRVGLFDLALKSQFLAARRFTEAMASAAETLSHPLQQEEGGQSEEDKEAA</sequence>
<dbReference type="AlphaFoldDB" id="A0A809RR85"/>